<name>A0A9J5W2Z5_SOLCO</name>
<evidence type="ECO:0000313" key="1">
    <source>
        <dbReference type="EMBL" id="KAG5569696.1"/>
    </source>
</evidence>
<comment type="caution">
    <text evidence="1">The sequence shown here is derived from an EMBL/GenBank/DDBJ whole genome shotgun (WGS) entry which is preliminary data.</text>
</comment>
<dbReference type="AlphaFoldDB" id="A0A9J5W2Z5"/>
<reference evidence="1 2" key="1">
    <citation type="submission" date="2020-09" db="EMBL/GenBank/DDBJ databases">
        <title>De no assembly of potato wild relative species, Solanum commersonii.</title>
        <authorList>
            <person name="Cho K."/>
        </authorList>
    </citation>
    <scope>NUCLEOTIDE SEQUENCE [LARGE SCALE GENOMIC DNA]</scope>
    <source>
        <strain evidence="1">LZ3.2</strain>
        <tissue evidence="1">Leaf</tissue>
    </source>
</reference>
<protein>
    <submittedName>
        <fullName evidence="1">Uncharacterized protein</fullName>
    </submittedName>
</protein>
<dbReference type="EMBL" id="JACXVP010000012">
    <property type="protein sequence ID" value="KAG5569696.1"/>
    <property type="molecule type" value="Genomic_DNA"/>
</dbReference>
<accession>A0A9J5W2Z5</accession>
<sequence length="68" mass="7676">MENEIILMECACDYCRRKELHLLVSDDEEGIEDIEKLLMVTLLFGALKEVKLMLEGSVEVSIPPAPIV</sequence>
<evidence type="ECO:0000313" key="2">
    <source>
        <dbReference type="Proteomes" id="UP000824120"/>
    </source>
</evidence>
<organism evidence="1 2">
    <name type="scientific">Solanum commersonii</name>
    <name type="common">Commerson's wild potato</name>
    <name type="synonym">Commerson's nightshade</name>
    <dbReference type="NCBI Taxonomy" id="4109"/>
    <lineage>
        <taxon>Eukaryota</taxon>
        <taxon>Viridiplantae</taxon>
        <taxon>Streptophyta</taxon>
        <taxon>Embryophyta</taxon>
        <taxon>Tracheophyta</taxon>
        <taxon>Spermatophyta</taxon>
        <taxon>Magnoliopsida</taxon>
        <taxon>eudicotyledons</taxon>
        <taxon>Gunneridae</taxon>
        <taxon>Pentapetalae</taxon>
        <taxon>asterids</taxon>
        <taxon>lamiids</taxon>
        <taxon>Solanales</taxon>
        <taxon>Solanaceae</taxon>
        <taxon>Solanoideae</taxon>
        <taxon>Solaneae</taxon>
        <taxon>Solanum</taxon>
    </lineage>
</organism>
<proteinExistence type="predicted"/>
<dbReference type="Proteomes" id="UP000824120">
    <property type="component" value="Chromosome 12"/>
</dbReference>
<keyword evidence="2" id="KW-1185">Reference proteome</keyword>
<gene>
    <name evidence="1" type="ORF">H5410_059462</name>
</gene>